<organism evidence="1 2">
    <name type="scientific">Bauhinia variegata</name>
    <name type="common">Purple orchid tree</name>
    <name type="synonym">Phanera variegata</name>
    <dbReference type="NCBI Taxonomy" id="167791"/>
    <lineage>
        <taxon>Eukaryota</taxon>
        <taxon>Viridiplantae</taxon>
        <taxon>Streptophyta</taxon>
        <taxon>Embryophyta</taxon>
        <taxon>Tracheophyta</taxon>
        <taxon>Spermatophyta</taxon>
        <taxon>Magnoliopsida</taxon>
        <taxon>eudicotyledons</taxon>
        <taxon>Gunneridae</taxon>
        <taxon>Pentapetalae</taxon>
        <taxon>rosids</taxon>
        <taxon>fabids</taxon>
        <taxon>Fabales</taxon>
        <taxon>Fabaceae</taxon>
        <taxon>Cercidoideae</taxon>
        <taxon>Cercideae</taxon>
        <taxon>Bauhiniinae</taxon>
        <taxon>Bauhinia</taxon>
    </lineage>
</organism>
<dbReference type="EMBL" id="CM039430">
    <property type="protein sequence ID" value="KAI4343412.1"/>
    <property type="molecule type" value="Genomic_DNA"/>
</dbReference>
<evidence type="ECO:0000313" key="1">
    <source>
        <dbReference type="EMBL" id="KAI4343412.1"/>
    </source>
</evidence>
<sequence>MEIIQSHSHRKSSPNDVVATLPLYRSAPPLQVRLEDFELFAMDRLRGISDGLSRGKETRRWKNWEDLRKWFLSMETALFHYHFRLESAEAQV</sequence>
<accession>A0ACB9P5S8</accession>
<dbReference type="Proteomes" id="UP000828941">
    <property type="component" value="Chromosome 5"/>
</dbReference>
<protein>
    <submittedName>
        <fullName evidence="1">Uncharacterized protein</fullName>
    </submittedName>
</protein>
<reference evidence="1 2" key="1">
    <citation type="journal article" date="2022" name="DNA Res.">
        <title>Chromosomal-level genome assembly of the orchid tree Bauhinia variegata (Leguminosae; Cercidoideae) supports the allotetraploid origin hypothesis of Bauhinia.</title>
        <authorList>
            <person name="Zhong Y."/>
            <person name="Chen Y."/>
            <person name="Zheng D."/>
            <person name="Pang J."/>
            <person name="Liu Y."/>
            <person name="Luo S."/>
            <person name="Meng S."/>
            <person name="Qian L."/>
            <person name="Wei D."/>
            <person name="Dai S."/>
            <person name="Zhou R."/>
        </authorList>
    </citation>
    <scope>NUCLEOTIDE SEQUENCE [LARGE SCALE GENOMIC DNA]</scope>
    <source>
        <strain evidence="1">BV-YZ2020</strain>
    </source>
</reference>
<name>A0ACB9P5S8_BAUVA</name>
<gene>
    <name evidence="1" type="ORF">L6164_010762</name>
</gene>
<proteinExistence type="predicted"/>
<comment type="caution">
    <text evidence="1">The sequence shown here is derived from an EMBL/GenBank/DDBJ whole genome shotgun (WGS) entry which is preliminary data.</text>
</comment>
<evidence type="ECO:0000313" key="2">
    <source>
        <dbReference type="Proteomes" id="UP000828941"/>
    </source>
</evidence>
<keyword evidence="2" id="KW-1185">Reference proteome</keyword>